<organism evidence="1">
    <name type="scientific">marine sediment metagenome</name>
    <dbReference type="NCBI Taxonomy" id="412755"/>
    <lineage>
        <taxon>unclassified sequences</taxon>
        <taxon>metagenomes</taxon>
        <taxon>ecological metagenomes</taxon>
    </lineage>
</organism>
<proteinExistence type="predicted"/>
<reference evidence="1" key="1">
    <citation type="journal article" date="2015" name="Nature">
        <title>Complex archaea that bridge the gap between prokaryotes and eukaryotes.</title>
        <authorList>
            <person name="Spang A."/>
            <person name="Saw J.H."/>
            <person name="Jorgensen S.L."/>
            <person name="Zaremba-Niedzwiedzka K."/>
            <person name="Martijn J."/>
            <person name="Lind A.E."/>
            <person name="van Eijk R."/>
            <person name="Schleper C."/>
            <person name="Guy L."/>
            <person name="Ettema T.J."/>
        </authorList>
    </citation>
    <scope>NUCLEOTIDE SEQUENCE</scope>
</reference>
<sequence>MKTIPVYDNFDRTKQIGYMKLDMSKLPTQPNYHFALAGRVLDKEILPDGTIRINSVEITSVSAVPNKDFTDKV</sequence>
<dbReference type="AlphaFoldDB" id="A0A0F9K3X3"/>
<name>A0A0F9K3X3_9ZZZZ</name>
<gene>
    <name evidence="1" type="ORF">LCGC14_1452180</name>
</gene>
<comment type="caution">
    <text evidence="1">The sequence shown here is derived from an EMBL/GenBank/DDBJ whole genome shotgun (WGS) entry which is preliminary data.</text>
</comment>
<evidence type="ECO:0000313" key="1">
    <source>
        <dbReference type="EMBL" id="KKM69296.1"/>
    </source>
</evidence>
<protein>
    <submittedName>
        <fullName evidence="1">Uncharacterized protein</fullName>
    </submittedName>
</protein>
<dbReference type="EMBL" id="LAZR01010013">
    <property type="protein sequence ID" value="KKM69296.1"/>
    <property type="molecule type" value="Genomic_DNA"/>
</dbReference>
<accession>A0A0F9K3X3</accession>